<dbReference type="SUPFAM" id="SSF53474">
    <property type="entry name" value="alpha/beta-Hydrolases"/>
    <property type="match status" value="1"/>
</dbReference>
<dbReference type="Proteomes" id="UP001165685">
    <property type="component" value="Unassembled WGS sequence"/>
</dbReference>
<proteinExistence type="predicted"/>
<dbReference type="RefSeq" id="WP_270680830.1">
    <property type="nucleotide sequence ID" value="NZ_JAQFWP010000075.1"/>
</dbReference>
<dbReference type="PRINTS" id="PR00111">
    <property type="entry name" value="ABHYDROLASE"/>
</dbReference>
<dbReference type="InterPro" id="IPR000073">
    <property type="entry name" value="AB_hydrolase_1"/>
</dbReference>
<evidence type="ECO:0000256" key="1">
    <source>
        <dbReference type="ARBA" id="ARBA00022801"/>
    </source>
</evidence>
<dbReference type="InterPro" id="IPR000639">
    <property type="entry name" value="Epox_hydrolase-like"/>
</dbReference>
<dbReference type="Gene3D" id="3.40.50.1820">
    <property type="entry name" value="alpha/beta hydrolase"/>
    <property type="match status" value="1"/>
</dbReference>
<keyword evidence="1 3" id="KW-0378">Hydrolase</keyword>
<evidence type="ECO:0000259" key="2">
    <source>
        <dbReference type="Pfam" id="PF00561"/>
    </source>
</evidence>
<dbReference type="Pfam" id="PF00561">
    <property type="entry name" value="Abhydrolase_1"/>
    <property type="match status" value="1"/>
</dbReference>
<dbReference type="PANTHER" id="PTHR43329">
    <property type="entry name" value="EPOXIDE HYDROLASE"/>
    <property type="match status" value="1"/>
</dbReference>
<accession>A0ABT4TU43</accession>
<comment type="caution">
    <text evidence="3">The sequence shown here is derived from an EMBL/GenBank/DDBJ whole genome shotgun (WGS) entry which is preliminary data.</text>
</comment>
<dbReference type="EMBL" id="JAQFWP010000075">
    <property type="protein sequence ID" value="MDA2808229.1"/>
    <property type="molecule type" value="Genomic_DNA"/>
</dbReference>
<dbReference type="GO" id="GO:0016787">
    <property type="term" value="F:hydrolase activity"/>
    <property type="evidence" value="ECO:0007669"/>
    <property type="project" value="UniProtKB-KW"/>
</dbReference>
<sequence length="311" mass="34407">MAHDAPTPDDSAALVEGPWKHRTVSAGGTRFHVAEAGDGPLVLLLHGFPWFWWSWHAQIGALADAGYRAVAVDLRGFGASDKPPRGYDLVTAASDAAGLVRALGERDAATVGHGTGGLVAWTMAAYYPWSVRRLAAVSAPHPLLLRNGLLGRPEQTWAGRRLFGNQMPMVPERALVADGAARVGQMLRDWSAAPGWPDRETERRCREAFRIPGVAHCSLEYQRWLFRSQVRPDGYRYRRRMRRPVGVPTLQLHGDRDAFLLPSTARGSGRFVDAPYRWRTVEGAGHFAHQERPEAVNEALLGWLRDTEPDA</sequence>
<reference evidence="3" key="1">
    <citation type="submission" date="2023-01" db="EMBL/GenBank/DDBJ databases">
        <title>Draft genome sequence of Nocardiopsis sp. LSu2-4 isolated from halophytes.</title>
        <authorList>
            <person name="Duangmal K."/>
            <person name="Chantavorakit T."/>
        </authorList>
    </citation>
    <scope>NUCLEOTIDE SEQUENCE</scope>
    <source>
        <strain evidence="3">LSu2-4</strain>
    </source>
</reference>
<dbReference type="InterPro" id="IPR029058">
    <property type="entry name" value="AB_hydrolase_fold"/>
</dbReference>
<evidence type="ECO:0000313" key="3">
    <source>
        <dbReference type="EMBL" id="MDA2808229.1"/>
    </source>
</evidence>
<gene>
    <name evidence="3" type="ORF">O4U47_27215</name>
</gene>
<dbReference type="PRINTS" id="PR00412">
    <property type="entry name" value="EPOXHYDRLASE"/>
</dbReference>
<name>A0ABT4TU43_9ACTN</name>
<organism evidence="3 4">
    <name type="scientific">Nocardiopsis suaedae</name>
    <dbReference type="NCBI Taxonomy" id="3018444"/>
    <lineage>
        <taxon>Bacteria</taxon>
        <taxon>Bacillati</taxon>
        <taxon>Actinomycetota</taxon>
        <taxon>Actinomycetes</taxon>
        <taxon>Streptosporangiales</taxon>
        <taxon>Nocardiopsidaceae</taxon>
        <taxon>Nocardiopsis</taxon>
    </lineage>
</organism>
<protein>
    <submittedName>
        <fullName evidence="3">Alpha/beta hydrolase</fullName>
    </submittedName>
</protein>
<evidence type="ECO:0000313" key="4">
    <source>
        <dbReference type="Proteomes" id="UP001165685"/>
    </source>
</evidence>
<feature type="domain" description="AB hydrolase-1" evidence="2">
    <location>
        <begin position="40"/>
        <end position="292"/>
    </location>
</feature>
<keyword evidence="4" id="KW-1185">Reference proteome</keyword>